<feature type="region of interest" description="Disordered" evidence="1">
    <location>
        <begin position="332"/>
        <end position="356"/>
    </location>
</feature>
<name>A0A7C2K246_9PLAN</name>
<accession>A0A7C2K246</accession>
<sequence length="459" mass="49929">MTQYRMPKRSRVATDEELQQCNPVDGGLPETNGHPPADTLEPGPILTCLADVKPRGVSWLWPGRIPAGRITLLVGRPGEGKSFLTTDAASRVSTGTPWPDGSDCPQGSVILISAEDDPADTIRPRLDAHYADVRRVHLLSAVRRVDGDGHYDRLITLADVDAIEAALEKLPDCKLIVVDPIGSFLGGRTDVHRDNEVRGVLAPIGKLAEKYGPAVLVVAHRRKSAGTVADDMALGSRAFTGIARAVWHLTSDPDNKNRRLLLPGKNNLAHKGNGLAFSIIGEPPRIDWEHDPVGMDADDALAAETQSREKPGPEAEAHDAATVWLRGALTAGPRPAKELKDEWENGQGGSERTLKRAKKSLDVEAYRPDVPGPWWWRLPAKDAGKGANPTEEQQPGPLGPLEKTRWKPTGSVGEESKDAKFQQFGPLDPDRPADELADRPRMVRADAQRLPPWIRRDGA</sequence>
<dbReference type="EMBL" id="DSOK01000339">
    <property type="protein sequence ID" value="HEN16201.1"/>
    <property type="molecule type" value="Genomic_DNA"/>
</dbReference>
<dbReference type="InterPro" id="IPR027417">
    <property type="entry name" value="P-loop_NTPase"/>
</dbReference>
<proteinExistence type="predicted"/>
<organism evidence="3">
    <name type="scientific">Schlesneria paludicola</name>
    <dbReference type="NCBI Taxonomy" id="360056"/>
    <lineage>
        <taxon>Bacteria</taxon>
        <taxon>Pseudomonadati</taxon>
        <taxon>Planctomycetota</taxon>
        <taxon>Planctomycetia</taxon>
        <taxon>Planctomycetales</taxon>
        <taxon>Planctomycetaceae</taxon>
        <taxon>Schlesneria</taxon>
    </lineage>
</organism>
<protein>
    <submittedName>
        <fullName evidence="3">AAA family ATPase</fullName>
    </submittedName>
</protein>
<evidence type="ECO:0000313" key="3">
    <source>
        <dbReference type="EMBL" id="HEN16201.1"/>
    </source>
</evidence>
<feature type="region of interest" description="Disordered" evidence="1">
    <location>
        <begin position="377"/>
        <end position="459"/>
    </location>
</feature>
<dbReference type="Gene3D" id="3.40.50.300">
    <property type="entry name" value="P-loop containing nucleotide triphosphate hydrolases"/>
    <property type="match status" value="1"/>
</dbReference>
<dbReference type="AlphaFoldDB" id="A0A7C2K246"/>
<feature type="domain" description="AAA+ ATPase" evidence="2">
    <location>
        <begin position="67"/>
        <end position="254"/>
    </location>
</feature>
<dbReference type="SUPFAM" id="SSF52540">
    <property type="entry name" value="P-loop containing nucleoside triphosphate hydrolases"/>
    <property type="match status" value="1"/>
</dbReference>
<dbReference type="InterPro" id="IPR003593">
    <property type="entry name" value="AAA+_ATPase"/>
</dbReference>
<evidence type="ECO:0000256" key="1">
    <source>
        <dbReference type="SAM" id="MobiDB-lite"/>
    </source>
</evidence>
<feature type="region of interest" description="Disordered" evidence="1">
    <location>
        <begin position="22"/>
        <end position="41"/>
    </location>
</feature>
<dbReference type="SMART" id="SM00382">
    <property type="entry name" value="AAA"/>
    <property type="match status" value="1"/>
</dbReference>
<feature type="compositionally biased region" description="Basic and acidic residues" evidence="1">
    <location>
        <begin position="428"/>
        <end position="447"/>
    </location>
</feature>
<comment type="caution">
    <text evidence="3">The sequence shown here is derived from an EMBL/GenBank/DDBJ whole genome shotgun (WGS) entry which is preliminary data.</text>
</comment>
<reference evidence="3" key="1">
    <citation type="journal article" date="2020" name="mSystems">
        <title>Genome- and Community-Level Interaction Insights into Carbon Utilization and Element Cycling Functions of Hydrothermarchaeota in Hydrothermal Sediment.</title>
        <authorList>
            <person name="Zhou Z."/>
            <person name="Liu Y."/>
            <person name="Xu W."/>
            <person name="Pan J."/>
            <person name="Luo Z.H."/>
            <person name="Li M."/>
        </authorList>
    </citation>
    <scope>NUCLEOTIDE SEQUENCE [LARGE SCALE GENOMIC DNA]</scope>
    <source>
        <strain evidence="3">SpSt-339</strain>
    </source>
</reference>
<evidence type="ECO:0000259" key="2">
    <source>
        <dbReference type="SMART" id="SM00382"/>
    </source>
</evidence>
<gene>
    <name evidence="3" type="ORF">ENQ76_12120</name>
</gene>
<dbReference type="Pfam" id="PF13481">
    <property type="entry name" value="AAA_25"/>
    <property type="match status" value="1"/>
</dbReference>